<keyword evidence="5" id="KW-0548">Nucleotidyltransferase</keyword>
<dbReference type="GO" id="GO:0006310">
    <property type="term" value="P:DNA recombination"/>
    <property type="evidence" value="ECO:0007669"/>
    <property type="project" value="UniProtKB-KW"/>
</dbReference>
<keyword evidence="18" id="KW-0511">Multifunctional enzyme</keyword>
<keyword evidence="14" id="KW-0238">DNA-binding</keyword>
<feature type="compositionally biased region" description="Low complexity" evidence="23">
    <location>
        <begin position="1"/>
        <end position="13"/>
    </location>
</feature>
<dbReference type="Proteomes" id="UP000663801">
    <property type="component" value="Unassembled WGS sequence"/>
</dbReference>
<dbReference type="CDD" id="cd07971">
    <property type="entry name" value="OBF_DNA_ligase_LigD"/>
    <property type="match status" value="1"/>
</dbReference>
<dbReference type="SUPFAM" id="SSF56091">
    <property type="entry name" value="DNA ligase/mRNA capping enzyme, catalytic domain"/>
    <property type="match status" value="1"/>
</dbReference>
<comment type="similarity">
    <text evidence="21">In the C-terminal section; belongs to the ATP-dependent DNA ligase family.</text>
</comment>
<dbReference type="PANTHER" id="PTHR42705">
    <property type="entry name" value="BIFUNCTIONAL NON-HOMOLOGOUS END JOINING PROTEIN LIGD"/>
    <property type="match status" value="1"/>
</dbReference>
<evidence type="ECO:0000256" key="5">
    <source>
        <dbReference type="ARBA" id="ARBA00022695"/>
    </source>
</evidence>
<dbReference type="CDD" id="cd07906">
    <property type="entry name" value="Adenylation_DNA_ligase_LigD_LigC"/>
    <property type="match status" value="1"/>
</dbReference>
<keyword evidence="26" id="KW-1185">Reference proteome</keyword>
<dbReference type="GO" id="GO:0004527">
    <property type="term" value="F:exonuclease activity"/>
    <property type="evidence" value="ECO:0007669"/>
    <property type="project" value="UniProtKB-KW"/>
</dbReference>
<keyword evidence="7" id="KW-0479">Metal-binding</keyword>
<evidence type="ECO:0000256" key="14">
    <source>
        <dbReference type="ARBA" id="ARBA00023125"/>
    </source>
</evidence>
<evidence type="ECO:0000256" key="4">
    <source>
        <dbReference type="ARBA" id="ARBA00022679"/>
    </source>
</evidence>
<evidence type="ECO:0000256" key="20">
    <source>
        <dbReference type="ARBA" id="ARBA00034003"/>
    </source>
</evidence>
<dbReference type="CDD" id="cd04863">
    <property type="entry name" value="MtLigD_Pol_like"/>
    <property type="match status" value="1"/>
</dbReference>
<accession>A0A938YHT2</accession>
<dbReference type="PROSITE" id="PS50160">
    <property type="entry name" value="DNA_LIGASE_A3"/>
    <property type="match status" value="1"/>
</dbReference>
<dbReference type="NCBIfam" id="TIGR02778">
    <property type="entry name" value="ligD_pol"/>
    <property type="match status" value="1"/>
</dbReference>
<dbReference type="InterPro" id="IPR016059">
    <property type="entry name" value="DNA_ligase_ATP-dep_CS"/>
</dbReference>
<evidence type="ECO:0000256" key="11">
    <source>
        <dbReference type="ARBA" id="ARBA00022839"/>
    </source>
</evidence>
<dbReference type="InterPro" id="IPR014146">
    <property type="entry name" value="LigD_ligase_dom"/>
</dbReference>
<dbReference type="Gene3D" id="2.40.50.140">
    <property type="entry name" value="Nucleic acid-binding proteins"/>
    <property type="match status" value="1"/>
</dbReference>
<keyword evidence="12" id="KW-0067">ATP-binding</keyword>
<evidence type="ECO:0000256" key="21">
    <source>
        <dbReference type="ARBA" id="ARBA00049981"/>
    </source>
</evidence>
<sequence length="856" mass="92053">MAPAGTGRARAGGKASGGTGDSTLVDLDGHRFTLTNLGKVLYPDAGTTKAEVIGYYAAVAHLMVPHTAGRPCTRKRWPNGVRSEPFFQKNVDAATPAWVRRVSIEHSSGPNVYPVVDNPATLAWMAQNAALEIHVPQWRFDSGDVPQNPDRLVFDLDPGPGVGLDVCVEVAFAVRERLAGGGIDLPMIPVTSGSKGIHLYLALDGSLTSAQASDQARELAEAVERDLPALVVSRMSKALRPGKVFIDWSQNNGNKTTIAPWSLRGRERPTVAVPRTWEELGRSGLAHLELAEVLDRIAGDPTPGDAQDVDPMAGLEDADRPRVTTGGTPPGPDKLATYRSMRSPDRTPEPVPGPAELPHGADDTFVIQEHHASRLHYDFRLERGGVLVSWAVPKNLPTDTKGNRLAVHTEDHPMDYAAFAGDIPAGEYGGGHVEIWDAGTYVTEKWRDDEVIVVLTGRRVAGRFALIRTNGKNWLVHRMADQSPAKAAAAAAPARPRRSPAPPPARAAQQDTAGDDTDAAADAATGRAPTDLSPMLAGPGTLTDLDPATTWRLEGKWDGIRALVSVDDGGLTIRSRTGRDITAGYPELAGLADALAGLTVVLDGEIVAFANGATHRGGDLEGRSDFGLLQQRMNTSRAADVARLAGTVPVVFLAFDVLHLNGVSLLRKTLDDRRTLLEALHLDDEHWRTPARLDGDPEQALADSRRRGWEGILAKKASSTYLPGKRAGTWVKLKNQRMQEVVVVGWKPGNGRRAGGIGSLLLAVADDDGTLRYAGKVGTGFTEAILDDLLTRLTPLKADRAPVDGVSRPEARDAVWVRPELVGEVRFVEWTHDGHLRASSWRGLRPDKRPADVRVE</sequence>
<evidence type="ECO:0000256" key="3">
    <source>
        <dbReference type="ARBA" id="ARBA00022598"/>
    </source>
</evidence>
<reference evidence="25" key="1">
    <citation type="submission" date="2021-01" db="EMBL/GenBank/DDBJ databases">
        <title>KCTC 19127 draft genome.</title>
        <authorList>
            <person name="An D."/>
        </authorList>
    </citation>
    <scope>NUCLEOTIDE SEQUENCE</scope>
    <source>
        <strain evidence="25">KCTC 19127</strain>
    </source>
</reference>
<feature type="region of interest" description="Disordered" evidence="23">
    <location>
        <begin position="298"/>
        <end position="356"/>
    </location>
</feature>
<dbReference type="PROSITE" id="PS00697">
    <property type="entry name" value="DNA_LIGASE_A1"/>
    <property type="match status" value="1"/>
</dbReference>
<evidence type="ECO:0000256" key="13">
    <source>
        <dbReference type="ARBA" id="ARBA00022932"/>
    </source>
</evidence>
<evidence type="ECO:0000256" key="15">
    <source>
        <dbReference type="ARBA" id="ARBA00023172"/>
    </source>
</evidence>
<dbReference type="GO" id="GO:0006281">
    <property type="term" value="P:DNA repair"/>
    <property type="evidence" value="ECO:0007669"/>
    <property type="project" value="UniProtKB-KW"/>
</dbReference>
<dbReference type="InterPro" id="IPR012309">
    <property type="entry name" value="DNA_ligase_ATP-dep_C"/>
</dbReference>
<evidence type="ECO:0000259" key="24">
    <source>
        <dbReference type="PROSITE" id="PS50160"/>
    </source>
</evidence>
<dbReference type="InterPro" id="IPR033649">
    <property type="entry name" value="MtLigD_Pol-like"/>
</dbReference>
<protein>
    <recommendedName>
        <fullName evidence="2">DNA ligase (ATP)</fullName>
        <ecNumber evidence="2">6.5.1.1</ecNumber>
    </recommendedName>
    <alternativeName>
        <fullName evidence="19">NHEJ DNA polymerase</fullName>
    </alternativeName>
</protein>
<feature type="domain" description="ATP-dependent DNA ligase family profile" evidence="24">
    <location>
        <begin position="647"/>
        <end position="766"/>
    </location>
</feature>
<dbReference type="InterPro" id="IPR012310">
    <property type="entry name" value="DNA_ligase_ATP-dep_cent"/>
</dbReference>
<evidence type="ECO:0000256" key="19">
    <source>
        <dbReference type="ARBA" id="ARBA00029943"/>
    </source>
</evidence>
<dbReference type="Gene3D" id="3.90.920.10">
    <property type="entry name" value="DNA primase, PRIM domain"/>
    <property type="match status" value="1"/>
</dbReference>
<dbReference type="NCBIfam" id="TIGR02779">
    <property type="entry name" value="NHEJ_ligase_lig"/>
    <property type="match status" value="1"/>
</dbReference>
<evidence type="ECO:0000256" key="17">
    <source>
        <dbReference type="ARBA" id="ARBA00023211"/>
    </source>
</evidence>
<dbReference type="InterPro" id="IPR014145">
    <property type="entry name" value="LigD_pol_dom"/>
</dbReference>
<evidence type="ECO:0000256" key="7">
    <source>
        <dbReference type="ARBA" id="ARBA00022723"/>
    </source>
</evidence>
<comment type="caution">
    <text evidence="25">The sequence shown here is derived from an EMBL/GenBank/DDBJ whole genome shotgun (WGS) entry which is preliminary data.</text>
</comment>
<dbReference type="GO" id="GO:0046872">
    <property type="term" value="F:metal ion binding"/>
    <property type="evidence" value="ECO:0007669"/>
    <property type="project" value="UniProtKB-KW"/>
</dbReference>
<keyword evidence="17" id="KW-0464">Manganese</keyword>
<gene>
    <name evidence="25" type="ORF">JL107_15915</name>
</gene>
<dbReference type="InterPro" id="IPR014144">
    <property type="entry name" value="LigD_PE_domain"/>
</dbReference>
<comment type="catalytic activity">
    <reaction evidence="20">
        <text>ATP + (deoxyribonucleotide)n-3'-hydroxyl + 5'-phospho-(deoxyribonucleotide)m = (deoxyribonucleotide)n+m + AMP + diphosphate.</text>
        <dbReference type="EC" id="6.5.1.1"/>
    </reaction>
</comment>
<dbReference type="Gene3D" id="3.30.470.30">
    <property type="entry name" value="DNA ligase/mRNA capping enzyme"/>
    <property type="match status" value="1"/>
</dbReference>
<proteinExistence type="inferred from homology"/>
<keyword evidence="4" id="KW-0808">Transferase</keyword>
<evidence type="ECO:0000256" key="2">
    <source>
        <dbReference type="ARBA" id="ARBA00012727"/>
    </source>
</evidence>
<evidence type="ECO:0000256" key="22">
    <source>
        <dbReference type="ARBA" id="ARBA00049990"/>
    </source>
</evidence>
<evidence type="ECO:0000256" key="9">
    <source>
        <dbReference type="ARBA" id="ARBA00022763"/>
    </source>
</evidence>
<feature type="region of interest" description="Disordered" evidence="23">
    <location>
        <begin position="1"/>
        <end position="22"/>
    </location>
</feature>
<dbReference type="GO" id="GO:0003910">
    <property type="term" value="F:DNA ligase (ATP) activity"/>
    <property type="evidence" value="ECO:0007669"/>
    <property type="project" value="UniProtKB-EC"/>
</dbReference>
<dbReference type="NCBIfam" id="TIGR02777">
    <property type="entry name" value="LigD_PE_dom"/>
    <property type="match status" value="1"/>
</dbReference>
<comment type="similarity">
    <text evidence="22">In the N-terminal section; belongs to the LigD polymerase family.</text>
</comment>
<evidence type="ECO:0000256" key="6">
    <source>
        <dbReference type="ARBA" id="ARBA00022722"/>
    </source>
</evidence>
<dbReference type="Pfam" id="PF04679">
    <property type="entry name" value="DNA_ligase_A_C"/>
    <property type="match status" value="1"/>
</dbReference>
<dbReference type="InterPro" id="IPR052171">
    <property type="entry name" value="NHEJ_LigD"/>
</dbReference>
<keyword evidence="15" id="KW-0233">DNA recombination</keyword>
<dbReference type="GO" id="GO:0003887">
    <property type="term" value="F:DNA-directed DNA polymerase activity"/>
    <property type="evidence" value="ECO:0007669"/>
    <property type="project" value="UniProtKB-KW"/>
</dbReference>
<dbReference type="RefSeq" id="WP_205258058.1">
    <property type="nucleotide sequence ID" value="NZ_BAAAPV010000002.1"/>
</dbReference>
<keyword evidence="9" id="KW-0227">DNA damage</keyword>
<organism evidence="25 26">
    <name type="scientific">Nakamurella flavida</name>
    <dbReference type="NCBI Taxonomy" id="363630"/>
    <lineage>
        <taxon>Bacteria</taxon>
        <taxon>Bacillati</taxon>
        <taxon>Actinomycetota</taxon>
        <taxon>Actinomycetes</taxon>
        <taxon>Nakamurellales</taxon>
        <taxon>Nakamurellaceae</taxon>
        <taxon>Nakamurella</taxon>
    </lineage>
</organism>
<dbReference type="GO" id="GO:0003677">
    <property type="term" value="F:DNA binding"/>
    <property type="evidence" value="ECO:0007669"/>
    <property type="project" value="UniProtKB-KW"/>
</dbReference>
<evidence type="ECO:0000256" key="18">
    <source>
        <dbReference type="ARBA" id="ARBA00023268"/>
    </source>
</evidence>
<dbReference type="Gene3D" id="3.30.1490.70">
    <property type="match status" value="1"/>
</dbReference>
<dbReference type="InterPro" id="IPR012340">
    <property type="entry name" value="NA-bd_OB-fold"/>
</dbReference>
<evidence type="ECO:0000256" key="16">
    <source>
        <dbReference type="ARBA" id="ARBA00023204"/>
    </source>
</evidence>
<dbReference type="SUPFAM" id="SSF50249">
    <property type="entry name" value="Nucleic acid-binding proteins"/>
    <property type="match status" value="1"/>
</dbReference>
<keyword evidence="11" id="KW-0269">Exonuclease</keyword>
<dbReference type="Pfam" id="PF01068">
    <property type="entry name" value="DNA_ligase_A_M"/>
    <property type="match status" value="1"/>
</dbReference>
<keyword evidence="16" id="KW-0234">DNA repair</keyword>
<comment type="cofactor">
    <cofactor evidence="1">
        <name>Mn(2+)</name>
        <dbReference type="ChEBI" id="CHEBI:29035"/>
    </cofactor>
</comment>
<evidence type="ECO:0000256" key="23">
    <source>
        <dbReference type="SAM" id="MobiDB-lite"/>
    </source>
</evidence>
<evidence type="ECO:0000256" key="12">
    <source>
        <dbReference type="ARBA" id="ARBA00022840"/>
    </source>
</evidence>
<evidence type="ECO:0000256" key="1">
    <source>
        <dbReference type="ARBA" id="ARBA00001936"/>
    </source>
</evidence>
<dbReference type="Pfam" id="PF21686">
    <property type="entry name" value="LigD_Prim-Pol"/>
    <property type="match status" value="1"/>
</dbReference>
<evidence type="ECO:0000256" key="10">
    <source>
        <dbReference type="ARBA" id="ARBA00022801"/>
    </source>
</evidence>
<dbReference type="Pfam" id="PF13298">
    <property type="entry name" value="LigD_N"/>
    <property type="match status" value="1"/>
</dbReference>
<dbReference type="PANTHER" id="PTHR42705:SF2">
    <property type="entry name" value="BIFUNCTIONAL NON-HOMOLOGOUS END JOINING PROTEIN LIGD"/>
    <property type="match status" value="1"/>
</dbReference>
<dbReference type="NCBIfam" id="NF007210">
    <property type="entry name" value="PRK09632.1"/>
    <property type="match status" value="1"/>
</dbReference>
<name>A0A938YHT2_9ACTN</name>
<dbReference type="EMBL" id="JAERWL010000014">
    <property type="protein sequence ID" value="MBM9477935.1"/>
    <property type="molecule type" value="Genomic_DNA"/>
</dbReference>
<keyword evidence="3 25" id="KW-0436">Ligase</keyword>
<evidence type="ECO:0000313" key="26">
    <source>
        <dbReference type="Proteomes" id="UP000663801"/>
    </source>
</evidence>
<feature type="compositionally biased region" description="Low complexity" evidence="23">
    <location>
        <begin position="485"/>
        <end position="494"/>
    </location>
</feature>
<feature type="region of interest" description="Disordered" evidence="23">
    <location>
        <begin position="485"/>
        <end position="543"/>
    </location>
</feature>
<dbReference type="GO" id="GO:0005524">
    <property type="term" value="F:ATP binding"/>
    <property type="evidence" value="ECO:0007669"/>
    <property type="project" value="UniProtKB-KW"/>
</dbReference>
<dbReference type="AlphaFoldDB" id="A0A938YHT2"/>
<keyword evidence="13" id="KW-0239">DNA-directed DNA polymerase</keyword>
<dbReference type="EC" id="6.5.1.1" evidence="2"/>
<evidence type="ECO:0000313" key="25">
    <source>
        <dbReference type="EMBL" id="MBM9477935.1"/>
    </source>
</evidence>
<evidence type="ECO:0000256" key="8">
    <source>
        <dbReference type="ARBA" id="ARBA00022741"/>
    </source>
</evidence>
<keyword evidence="8" id="KW-0547">Nucleotide-binding</keyword>
<keyword evidence="6" id="KW-0540">Nuclease</keyword>
<keyword evidence="10" id="KW-0378">Hydrolase</keyword>